<dbReference type="EMBL" id="BMZF01000001">
    <property type="protein sequence ID" value="GHA42529.1"/>
    <property type="molecule type" value="Genomic_DNA"/>
</dbReference>
<evidence type="ECO:0000256" key="4">
    <source>
        <dbReference type="ARBA" id="ARBA00022741"/>
    </source>
</evidence>
<keyword evidence="2" id="KW-0813">Transport</keyword>
<comment type="caution">
    <text evidence="7">The sequence shown here is derived from an EMBL/GenBank/DDBJ whole genome shotgun (WGS) entry which is preliminary data.</text>
</comment>
<dbReference type="PROSITE" id="PS50893">
    <property type="entry name" value="ABC_TRANSPORTER_2"/>
    <property type="match status" value="1"/>
</dbReference>
<dbReference type="InterPro" id="IPR027417">
    <property type="entry name" value="P-loop_NTPase"/>
</dbReference>
<dbReference type="Proteomes" id="UP000634455">
    <property type="component" value="Unassembled WGS sequence"/>
</dbReference>
<keyword evidence="5 7" id="KW-0067">ATP-binding</keyword>
<keyword evidence="4" id="KW-0547">Nucleotide-binding</keyword>
<dbReference type="Gene3D" id="3.40.50.300">
    <property type="entry name" value="P-loop containing nucleotide triphosphate hydrolases"/>
    <property type="match status" value="1"/>
</dbReference>
<name>A0ABQ3CT18_9RHOB</name>
<evidence type="ECO:0000313" key="8">
    <source>
        <dbReference type="Proteomes" id="UP000634455"/>
    </source>
</evidence>
<dbReference type="Pfam" id="PF00005">
    <property type="entry name" value="ABC_tran"/>
    <property type="match status" value="1"/>
</dbReference>
<gene>
    <name evidence="7" type="ORF">GCM10008927_03790</name>
</gene>
<dbReference type="InterPro" id="IPR022467">
    <property type="entry name" value="ABC_transprt_ATP-bd_su_PQQ"/>
</dbReference>
<protein>
    <submittedName>
        <fullName evidence="7">2-phenylethanol ABC transporter ATP-binding protein</fullName>
    </submittedName>
</protein>
<evidence type="ECO:0000256" key="2">
    <source>
        <dbReference type="ARBA" id="ARBA00022448"/>
    </source>
</evidence>
<dbReference type="InterPro" id="IPR003439">
    <property type="entry name" value="ABC_transporter-like_ATP-bd"/>
</dbReference>
<dbReference type="SMART" id="SM00382">
    <property type="entry name" value="AAA"/>
    <property type="match status" value="1"/>
</dbReference>
<dbReference type="InterPro" id="IPR050763">
    <property type="entry name" value="ABC_transporter_ATP-binding"/>
</dbReference>
<keyword evidence="8" id="KW-1185">Reference proteome</keyword>
<evidence type="ECO:0000256" key="5">
    <source>
        <dbReference type="ARBA" id="ARBA00022840"/>
    </source>
</evidence>
<keyword evidence="3" id="KW-0536">Nodulation</keyword>
<evidence type="ECO:0000313" key="7">
    <source>
        <dbReference type="EMBL" id="GHA42529.1"/>
    </source>
</evidence>
<reference evidence="8" key="1">
    <citation type="journal article" date="2019" name="Int. J. Syst. Evol. Microbiol.">
        <title>The Global Catalogue of Microorganisms (GCM) 10K type strain sequencing project: providing services to taxonomists for standard genome sequencing and annotation.</title>
        <authorList>
            <consortium name="The Broad Institute Genomics Platform"/>
            <consortium name="The Broad Institute Genome Sequencing Center for Infectious Disease"/>
            <person name="Wu L."/>
            <person name="Ma J."/>
        </authorList>
    </citation>
    <scope>NUCLEOTIDE SEQUENCE [LARGE SCALE GENOMIC DNA]</scope>
    <source>
        <strain evidence="8">KCTC 32465</strain>
    </source>
</reference>
<evidence type="ECO:0000259" key="6">
    <source>
        <dbReference type="PROSITE" id="PS50893"/>
    </source>
</evidence>
<sequence>MSKYALSVCDLSYAYATKNALKNVSFDIPKGNFCALLGPNGAGKSTLFSVLTGLVQSPDGAVSVLGHDLASFGRLARRDIGVVFQQPTLDLDVSVTENLLYFAALHGISRRRAKPRVMDALDRLSMGERAGEKVRNLNGGHRRRMEIARALIHEPSVLLLDEPTVGLDHETRISITQYVHQLCDDGITILWATHLVDEIKPTDHLVLLHHGQVLETGRVSDVVGTKDLARWFSDQTVDA</sequence>
<proteinExistence type="inferred from homology"/>
<evidence type="ECO:0000256" key="1">
    <source>
        <dbReference type="ARBA" id="ARBA00005417"/>
    </source>
</evidence>
<dbReference type="PANTHER" id="PTHR42711:SF5">
    <property type="entry name" value="ABC TRANSPORTER ATP-BINDING PROTEIN NATA"/>
    <property type="match status" value="1"/>
</dbReference>
<evidence type="ECO:0000256" key="3">
    <source>
        <dbReference type="ARBA" id="ARBA00022458"/>
    </source>
</evidence>
<dbReference type="SUPFAM" id="SSF52540">
    <property type="entry name" value="P-loop containing nucleoside triphosphate hydrolases"/>
    <property type="match status" value="1"/>
</dbReference>
<feature type="domain" description="ABC transporter" evidence="6">
    <location>
        <begin position="6"/>
        <end position="235"/>
    </location>
</feature>
<accession>A0ABQ3CT18</accession>
<dbReference type="InterPro" id="IPR003593">
    <property type="entry name" value="AAA+_ATPase"/>
</dbReference>
<comment type="similarity">
    <text evidence="1">Belongs to the ABC transporter superfamily.</text>
</comment>
<dbReference type="PANTHER" id="PTHR42711">
    <property type="entry name" value="ABC TRANSPORTER ATP-BINDING PROTEIN"/>
    <property type="match status" value="1"/>
</dbReference>
<dbReference type="GO" id="GO:0005524">
    <property type="term" value="F:ATP binding"/>
    <property type="evidence" value="ECO:0007669"/>
    <property type="project" value="UniProtKB-KW"/>
</dbReference>
<dbReference type="RefSeq" id="WP_268247197.1">
    <property type="nucleotide sequence ID" value="NZ_BMZF01000001.1"/>
</dbReference>
<organism evidence="7 8">
    <name type="scientific">Paramylibacter ulvae</name>
    <dbReference type="NCBI Taxonomy" id="1651968"/>
    <lineage>
        <taxon>Bacteria</taxon>
        <taxon>Pseudomonadati</taxon>
        <taxon>Pseudomonadota</taxon>
        <taxon>Alphaproteobacteria</taxon>
        <taxon>Rhodobacterales</taxon>
        <taxon>Paracoccaceae</taxon>
        <taxon>Paramylibacter</taxon>
    </lineage>
</organism>
<dbReference type="NCBIfam" id="TIGR03864">
    <property type="entry name" value="PQQ_ABC_ATP"/>
    <property type="match status" value="1"/>
</dbReference>